<dbReference type="EMBL" id="VSRR010106827">
    <property type="protein sequence ID" value="MPC96654.1"/>
    <property type="molecule type" value="Genomic_DNA"/>
</dbReference>
<name>A0A5B7JWG5_PORTR</name>
<organism evidence="1 2">
    <name type="scientific">Portunus trituberculatus</name>
    <name type="common">Swimming crab</name>
    <name type="synonym">Neptunus trituberculatus</name>
    <dbReference type="NCBI Taxonomy" id="210409"/>
    <lineage>
        <taxon>Eukaryota</taxon>
        <taxon>Metazoa</taxon>
        <taxon>Ecdysozoa</taxon>
        <taxon>Arthropoda</taxon>
        <taxon>Crustacea</taxon>
        <taxon>Multicrustacea</taxon>
        <taxon>Malacostraca</taxon>
        <taxon>Eumalacostraca</taxon>
        <taxon>Eucarida</taxon>
        <taxon>Decapoda</taxon>
        <taxon>Pleocyemata</taxon>
        <taxon>Brachyura</taxon>
        <taxon>Eubrachyura</taxon>
        <taxon>Portunoidea</taxon>
        <taxon>Portunidae</taxon>
        <taxon>Portuninae</taxon>
        <taxon>Portunus</taxon>
    </lineage>
</organism>
<keyword evidence="2" id="KW-1185">Reference proteome</keyword>
<protein>
    <submittedName>
        <fullName evidence="1">Uncharacterized protein</fullName>
    </submittedName>
</protein>
<sequence>MPQQQNESTTLSAGRTEQLCGERIDYLSIKVNATPVPGQAHLPFSPSRVWDLDTLMSERQEPPASSPRH</sequence>
<dbReference type="Proteomes" id="UP000324222">
    <property type="component" value="Unassembled WGS sequence"/>
</dbReference>
<comment type="caution">
    <text evidence="1">The sequence shown here is derived from an EMBL/GenBank/DDBJ whole genome shotgun (WGS) entry which is preliminary data.</text>
</comment>
<evidence type="ECO:0000313" key="1">
    <source>
        <dbReference type="EMBL" id="MPC96654.1"/>
    </source>
</evidence>
<evidence type="ECO:0000313" key="2">
    <source>
        <dbReference type="Proteomes" id="UP000324222"/>
    </source>
</evidence>
<proteinExistence type="predicted"/>
<reference evidence="1 2" key="1">
    <citation type="submission" date="2019-05" db="EMBL/GenBank/DDBJ databases">
        <title>Another draft genome of Portunus trituberculatus and its Hox gene families provides insights of decapod evolution.</title>
        <authorList>
            <person name="Jeong J.-H."/>
            <person name="Song I."/>
            <person name="Kim S."/>
            <person name="Choi T."/>
            <person name="Kim D."/>
            <person name="Ryu S."/>
            <person name="Kim W."/>
        </authorList>
    </citation>
    <scope>NUCLEOTIDE SEQUENCE [LARGE SCALE GENOMIC DNA]</scope>
    <source>
        <tissue evidence="1">Muscle</tissue>
    </source>
</reference>
<accession>A0A5B7JWG5</accession>
<gene>
    <name evidence="1" type="ORF">E2C01_091925</name>
</gene>
<dbReference type="AlphaFoldDB" id="A0A5B7JWG5"/>